<organism evidence="5 6">
    <name type="scientific">Calocera viscosa (strain TUFC12733)</name>
    <dbReference type="NCBI Taxonomy" id="1330018"/>
    <lineage>
        <taxon>Eukaryota</taxon>
        <taxon>Fungi</taxon>
        <taxon>Dikarya</taxon>
        <taxon>Basidiomycota</taxon>
        <taxon>Agaricomycotina</taxon>
        <taxon>Dacrymycetes</taxon>
        <taxon>Dacrymycetales</taxon>
        <taxon>Dacrymycetaceae</taxon>
        <taxon>Calocera</taxon>
    </lineage>
</organism>
<dbReference type="SUPFAM" id="SSF54427">
    <property type="entry name" value="NTF2-like"/>
    <property type="match status" value="1"/>
</dbReference>
<sequence>MADFSAIGQQFVSYYYTTFDGGRNGLLPLYREGSMLTFEGAQIMGAASIIEKLTSLPFEKVQHRVDTIDAQPSNAQGGLMVMVTGALVVDDSPNPLHFCQAFQLLPESGSYFVQNDVFRLNYG</sequence>
<keyword evidence="3" id="KW-0539">Nucleus</keyword>
<dbReference type="GO" id="GO:0051028">
    <property type="term" value="P:mRNA transport"/>
    <property type="evidence" value="ECO:0007669"/>
    <property type="project" value="UniProtKB-UniRule"/>
</dbReference>
<dbReference type="InterPro" id="IPR032710">
    <property type="entry name" value="NTF2-like_dom_sf"/>
</dbReference>
<dbReference type="InterPro" id="IPR018222">
    <property type="entry name" value="Nuclear_transport_factor_2_euk"/>
</dbReference>
<dbReference type="CDD" id="cd00780">
    <property type="entry name" value="NTF2"/>
    <property type="match status" value="1"/>
</dbReference>
<dbReference type="GO" id="GO:0006606">
    <property type="term" value="P:protein import into nucleus"/>
    <property type="evidence" value="ECO:0007669"/>
    <property type="project" value="UniProtKB-ARBA"/>
</dbReference>
<dbReference type="STRING" id="1330018.A0A167LJK7"/>
<comment type="subcellular location">
    <subcellularLocation>
        <location evidence="3">Cytoplasm</location>
    </subcellularLocation>
    <subcellularLocation>
        <location evidence="3">Nucleus</location>
    </subcellularLocation>
</comment>
<keyword evidence="3" id="KW-0813">Transport</keyword>
<keyword evidence="6" id="KW-1185">Reference proteome</keyword>
<evidence type="ECO:0000256" key="1">
    <source>
        <dbReference type="ARBA" id="ARBA00022490"/>
    </source>
</evidence>
<dbReference type="GO" id="GO:0005737">
    <property type="term" value="C:cytoplasm"/>
    <property type="evidence" value="ECO:0007669"/>
    <property type="project" value="UniProtKB-SubCell"/>
</dbReference>
<dbReference type="PROSITE" id="PS50177">
    <property type="entry name" value="NTF2_DOMAIN"/>
    <property type="match status" value="1"/>
</dbReference>
<accession>A0A167LJK7</accession>
<reference evidence="5 6" key="1">
    <citation type="journal article" date="2016" name="Mol. Biol. Evol.">
        <title>Comparative Genomics of Early-Diverging Mushroom-Forming Fungi Provides Insights into the Origins of Lignocellulose Decay Capabilities.</title>
        <authorList>
            <person name="Nagy L.G."/>
            <person name="Riley R."/>
            <person name="Tritt A."/>
            <person name="Adam C."/>
            <person name="Daum C."/>
            <person name="Floudas D."/>
            <person name="Sun H."/>
            <person name="Yadav J.S."/>
            <person name="Pangilinan J."/>
            <person name="Larsson K.H."/>
            <person name="Matsuura K."/>
            <person name="Barry K."/>
            <person name="Labutti K."/>
            <person name="Kuo R."/>
            <person name="Ohm R.A."/>
            <person name="Bhattacharya S.S."/>
            <person name="Shirouzu T."/>
            <person name="Yoshinaga Y."/>
            <person name="Martin F.M."/>
            <person name="Grigoriev I.V."/>
            <person name="Hibbett D.S."/>
        </authorList>
    </citation>
    <scope>NUCLEOTIDE SEQUENCE [LARGE SCALE GENOMIC DNA]</scope>
    <source>
        <strain evidence="5 6">TUFC12733</strain>
    </source>
</reference>
<evidence type="ECO:0000313" key="6">
    <source>
        <dbReference type="Proteomes" id="UP000076738"/>
    </source>
</evidence>
<feature type="domain" description="NTF2" evidence="4">
    <location>
        <begin position="7"/>
        <end position="120"/>
    </location>
</feature>
<name>A0A167LJK7_CALVF</name>
<dbReference type="InterPro" id="IPR045875">
    <property type="entry name" value="NTF2"/>
</dbReference>
<evidence type="ECO:0000256" key="3">
    <source>
        <dbReference type="RuleBase" id="RU369002"/>
    </source>
</evidence>
<keyword evidence="1 3" id="KW-0963">Cytoplasm</keyword>
<dbReference type="FunFam" id="3.10.450.50:FF:000005">
    <property type="entry name" value="Nuclear transport factor 2"/>
    <property type="match status" value="1"/>
</dbReference>
<dbReference type="Pfam" id="PF02136">
    <property type="entry name" value="NTF2"/>
    <property type="match status" value="1"/>
</dbReference>
<evidence type="ECO:0000259" key="4">
    <source>
        <dbReference type="PROSITE" id="PS50177"/>
    </source>
</evidence>
<evidence type="ECO:0000256" key="2">
    <source>
        <dbReference type="ARBA" id="ARBA00026247"/>
    </source>
</evidence>
<gene>
    <name evidence="5" type="ORF">CALVIDRAFT_564413</name>
</gene>
<dbReference type="AlphaFoldDB" id="A0A167LJK7"/>
<dbReference type="PANTHER" id="PTHR12612">
    <property type="entry name" value="NUCLEAR TRANSPORT FACTOR 2"/>
    <property type="match status" value="1"/>
</dbReference>
<dbReference type="InterPro" id="IPR002075">
    <property type="entry name" value="NTF2_dom"/>
</dbReference>
<dbReference type="Proteomes" id="UP000076738">
    <property type="component" value="Unassembled WGS sequence"/>
</dbReference>
<proteinExistence type="predicted"/>
<dbReference type="GO" id="GO:0005635">
    <property type="term" value="C:nuclear envelope"/>
    <property type="evidence" value="ECO:0007669"/>
    <property type="project" value="UniProtKB-ARBA"/>
</dbReference>
<keyword evidence="3" id="KW-0653">Protein transport</keyword>
<dbReference type="OrthoDB" id="6507044at2759"/>
<dbReference type="EMBL" id="KV417287">
    <property type="protein sequence ID" value="KZO95752.1"/>
    <property type="molecule type" value="Genomic_DNA"/>
</dbReference>
<dbReference type="Gene3D" id="3.10.450.50">
    <property type="match status" value="1"/>
</dbReference>
<comment type="function">
    <text evidence="3">Has a role in nuclear-cytoplasmic transport of proteins and mRNAs.</text>
</comment>
<evidence type="ECO:0000313" key="5">
    <source>
        <dbReference type="EMBL" id="KZO95752.1"/>
    </source>
</evidence>
<protein>
    <recommendedName>
        <fullName evidence="2 3">Nuclear transport factor 2</fullName>
        <shortName evidence="3">NTF-2</shortName>
    </recommendedName>
</protein>